<feature type="domain" description="Rrn7/TAF1B N-terminal cyclin" evidence="11">
    <location>
        <begin position="86"/>
        <end position="248"/>
    </location>
</feature>
<evidence type="ECO:0000259" key="12">
    <source>
        <dbReference type="Pfam" id="PF20645"/>
    </source>
</evidence>
<feature type="domain" description="Rrn7/TAF1B C-terminal cyclin" evidence="12">
    <location>
        <begin position="268"/>
        <end position="439"/>
    </location>
</feature>
<keyword evidence="3" id="KW-0479">Metal-binding</keyword>
<evidence type="ECO:0000256" key="5">
    <source>
        <dbReference type="ARBA" id="ARBA00022833"/>
    </source>
</evidence>
<dbReference type="OrthoDB" id="428577at2759"/>
<keyword evidence="6" id="KW-0805">Transcription regulation</keyword>
<dbReference type="GO" id="GO:0070860">
    <property type="term" value="C:RNA polymerase I core factor complex"/>
    <property type="evidence" value="ECO:0007669"/>
    <property type="project" value="InterPro"/>
</dbReference>
<dbReference type="Proteomes" id="UP000305067">
    <property type="component" value="Unassembled WGS sequence"/>
</dbReference>
<keyword evidence="9" id="KW-0539">Nucleus</keyword>
<evidence type="ECO:0008006" key="15">
    <source>
        <dbReference type="Google" id="ProtNLM"/>
    </source>
</evidence>
<evidence type="ECO:0000256" key="2">
    <source>
        <dbReference type="ARBA" id="ARBA00006899"/>
    </source>
</evidence>
<reference evidence="13 14" key="1">
    <citation type="journal article" date="2019" name="Nat. Ecol. Evol.">
        <title>Megaphylogeny resolves global patterns of mushroom evolution.</title>
        <authorList>
            <person name="Varga T."/>
            <person name="Krizsan K."/>
            <person name="Foldi C."/>
            <person name="Dima B."/>
            <person name="Sanchez-Garcia M."/>
            <person name="Sanchez-Ramirez S."/>
            <person name="Szollosi G.J."/>
            <person name="Szarkandi J.G."/>
            <person name="Papp V."/>
            <person name="Albert L."/>
            <person name="Andreopoulos W."/>
            <person name="Angelini C."/>
            <person name="Antonin V."/>
            <person name="Barry K.W."/>
            <person name="Bougher N.L."/>
            <person name="Buchanan P."/>
            <person name="Buyck B."/>
            <person name="Bense V."/>
            <person name="Catcheside P."/>
            <person name="Chovatia M."/>
            <person name="Cooper J."/>
            <person name="Damon W."/>
            <person name="Desjardin D."/>
            <person name="Finy P."/>
            <person name="Geml J."/>
            <person name="Haridas S."/>
            <person name="Hughes K."/>
            <person name="Justo A."/>
            <person name="Karasinski D."/>
            <person name="Kautmanova I."/>
            <person name="Kiss B."/>
            <person name="Kocsube S."/>
            <person name="Kotiranta H."/>
            <person name="LaButti K.M."/>
            <person name="Lechner B.E."/>
            <person name="Liimatainen K."/>
            <person name="Lipzen A."/>
            <person name="Lukacs Z."/>
            <person name="Mihaltcheva S."/>
            <person name="Morgado L.N."/>
            <person name="Niskanen T."/>
            <person name="Noordeloos M.E."/>
            <person name="Ohm R.A."/>
            <person name="Ortiz-Santana B."/>
            <person name="Ovrebo C."/>
            <person name="Racz N."/>
            <person name="Riley R."/>
            <person name="Savchenko A."/>
            <person name="Shiryaev A."/>
            <person name="Soop K."/>
            <person name="Spirin V."/>
            <person name="Szebenyi C."/>
            <person name="Tomsovsky M."/>
            <person name="Tulloss R.E."/>
            <person name="Uehling J."/>
            <person name="Grigoriev I.V."/>
            <person name="Vagvolgyi C."/>
            <person name="Papp T."/>
            <person name="Martin F.M."/>
            <person name="Miettinen O."/>
            <person name="Hibbett D.S."/>
            <person name="Nagy L.G."/>
        </authorList>
    </citation>
    <scope>NUCLEOTIDE SEQUENCE [LARGE SCALE GENOMIC DNA]</scope>
    <source>
        <strain evidence="13 14">CBS 309.79</strain>
    </source>
</reference>
<dbReference type="InterPro" id="IPR048540">
    <property type="entry name" value="Rrn7_cyclin_N"/>
</dbReference>
<keyword evidence="4" id="KW-0863">Zinc-finger</keyword>
<protein>
    <recommendedName>
        <fullName evidence="15">RRN7-type domain-containing protein</fullName>
    </recommendedName>
</protein>
<evidence type="ECO:0000256" key="10">
    <source>
        <dbReference type="SAM" id="MobiDB-lite"/>
    </source>
</evidence>
<dbReference type="STRING" id="1884261.A0A5C3QYJ0"/>
<dbReference type="GO" id="GO:0001164">
    <property type="term" value="F:RNA polymerase I core promoter sequence-specific DNA binding"/>
    <property type="evidence" value="ECO:0007669"/>
    <property type="project" value="InterPro"/>
</dbReference>
<evidence type="ECO:0000256" key="6">
    <source>
        <dbReference type="ARBA" id="ARBA00023015"/>
    </source>
</evidence>
<dbReference type="PANTHER" id="PTHR31576">
    <property type="entry name" value="TATA BOX-BINDING PROTEIN-ASSOCIATED FACTOR RNA POLYMERASE I SUBUNIT B"/>
    <property type="match status" value="1"/>
</dbReference>
<evidence type="ECO:0000256" key="1">
    <source>
        <dbReference type="ARBA" id="ARBA00004604"/>
    </source>
</evidence>
<proteinExistence type="inferred from homology"/>
<evidence type="ECO:0000256" key="9">
    <source>
        <dbReference type="ARBA" id="ARBA00023242"/>
    </source>
</evidence>
<accession>A0A5C3QYJ0</accession>
<keyword evidence="8" id="KW-0804">Transcription</keyword>
<evidence type="ECO:0000256" key="3">
    <source>
        <dbReference type="ARBA" id="ARBA00022723"/>
    </source>
</evidence>
<keyword evidence="7" id="KW-0238">DNA-binding</keyword>
<dbReference type="Pfam" id="PF20644">
    <property type="entry name" value="Rrn7_cyclin_N"/>
    <property type="match status" value="1"/>
</dbReference>
<sequence length="547" mass="61477">MAPRRKCPTCGSKKWHKEPSSGLVACSEGHLLQDYRSEVNDAETLGNFTMKKRTLKSNREKKGRPSKADPKLYHGNRARYHYFQCLQLLLRKQVAALVRLWALPDAFEAVCRDLWALHISLLEQPVPPEPYFHLQEFAEPSKQKAPAQESDSEPDEGAELEELMRQNSDVSSEEEGGNTSDGPADAPQDSSGGNRKTSRRASETPISTIVILVLTCWTLRIPALYRDFIRAIEAYDLPYLDSTRYLPKSMVVHLNPGNTQALSPPHAPKALTIHTLAARLARRLKVNHETTIPAVNAAPVLWRTVKAMHGPPLLYHLVASVANRLHLPLTLHSSLAPELERESESAPHHPKYDSIPPELAFMAVVVMVLKVMYGLDGKPRVARSRDHPQSMFPSTEEYLQLLCKDDSDQTELFSSERALSILDLDPTTLDDYMDLCEKALVKGSREAGEGNELLQRFFPVEASRTVQSERWHGQEIDEMALPRSLYNASSEELEPGQGYKVYAGRDICGDVSTELETVLLRGSEWVKVDFEDLVGVLEVFERRLKNS</sequence>
<evidence type="ECO:0000313" key="13">
    <source>
        <dbReference type="EMBL" id="TFL05860.1"/>
    </source>
</evidence>
<dbReference type="Pfam" id="PF20645">
    <property type="entry name" value="Rrn7_cyclin_C"/>
    <property type="match status" value="1"/>
</dbReference>
<name>A0A5C3QYJ0_9AGAR</name>
<evidence type="ECO:0000256" key="7">
    <source>
        <dbReference type="ARBA" id="ARBA00023125"/>
    </source>
</evidence>
<dbReference type="AlphaFoldDB" id="A0A5C3QYJ0"/>
<evidence type="ECO:0000313" key="14">
    <source>
        <dbReference type="Proteomes" id="UP000305067"/>
    </source>
</evidence>
<gene>
    <name evidence="13" type="ORF">BDV98DRAFT_523203</name>
</gene>
<dbReference type="GO" id="GO:0008270">
    <property type="term" value="F:zinc ion binding"/>
    <property type="evidence" value="ECO:0007669"/>
    <property type="project" value="UniProtKB-KW"/>
</dbReference>
<comment type="similarity">
    <text evidence="2">Belongs to the RRN7/TAF1B family.</text>
</comment>
<feature type="region of interest" description="Disordered" evidence="10">
    <location>
        <begin position="139"/>
        <end position="200"/>
    </location>
</feature>
<keyword evidence="14" id="KW-1185">Reference proteome</keyword>
<dbReference type="GO" id="GO:0042790">
    <property type="term" value="P:nucleolar large rRNA transcription by RNA polymerase I"/>
    <property type="evidence" value="ECO:0007669"/>
    <property type="project" value="TreeGrafter"/>
</dbReference>
<keyword evidence="5" id="KW-0862">Zinc</keyword>
<dbReference type="InterPro" id="IPR033599">
    <property type="entry name" value="TAF1B/Rrn7"/>
</dbReference>
<dbReference type="EMBL" id="ML178816">
    <property type="protein sequence ID" value="TFL05860.1"/>
    <property type="molecule type" value="Genomic_DNA"/>
</dbReference>
<organism evidence="13 14">
    <name type="scientific">Pterulicium gracile</name>
    <dbReference type="NCBI Taxonomy" id="1884261"/>
    <lineage>
        <taxon>Eukaryota</taxon>
        <taxon>Fungi</taxon>
        <taxon>Dikarya</taxon>
        <taxon>Basidiomycota</taxon>
        <taxon>Agaricomycotina</taxon>
        <taxon>Agaricomycetes</taxon>
        <taxon>Agaricomycetidae</taxon>
        <taxon>Agaricales</taxon>
        <taxon>Pleurotineae</taxon>
        <taxon>Pterulaceae</taxon>
        <taxon>Pterulicium</taxon>
    </lineage>
</organism>
<evidence type="ECO:0000256" key="8">
    <source>
        <dbReference type="ARBA" id="ARBA00023163"/>
    </source>
</evidence>
<feature type="compositionally biased region" description="Acidic residues" evidence="10">
    <location>
        <begin position="150"/>
        <end position="161"/>
    </location>
</feature>
<evidence type="ECO:0000259" key="11">
    <source>
        <dbReference type="Pfam" id="PF20644"/>
    </source>
</evidence>
<comment type="subcellular location">
    <subcellularLocation>
        <location evidence="1">Nucleus</location>
        <location evidence="1">Nucleolus</location>
    </subcellularLocation>
</comment>
<dbReference type="InterPro" id="IPR048538">
    <property type="entry name" value="Rrn7_cyclin_C"/>
</dbReference>
<dbReference type="PANTHER" id="PTHR31576:SF2">
    <property type="entry name" value="TATA BOX-BINDING PROTEIN-ASSOCIATED FACTOR RNA POLYMERASE I SUBUNIT B"/>
    <property type="match status" value="1"/>
</dbReference>
<feature type="region of interest" description="Disordered" evidence="10">
    <location>
        <begin position="1"/>
        <end position="20"/>
    </location>
</feature>
<evidence type="ECO:0000256" key="4">
    <source>
        <dbReference type="ARBA" id="ARBA00022771"/>
    </source>
</evidence>